<dbReference type="Proteomes" id="UP001604336">
    <property type="component" value="Unassembled WGS sequence"/>
</dbReference>
<feature type="transmembrane region" description="Helical" evidence="1">
    <location>
        <begin position="36"/>
        <end position="56"/>
    </location>
</feature>
<comment type="caution">
    <text evidence="2">The sequence shown here is derived from an EMBL/GenBank/DDBJ whole genome shotgun (WGS) entry which is preliminary data.</text>
</comment>
<keyword evidence="2" id="KW-0808">Transferase</keyword>
<keyword evidence="3" id="KW-1185">Reference proteome</keyword>
<evidence type="ECO:0000313" key="2">
    <source>
        <dbReference type="EMBL" id="KAL2519365.1"/>
    </source>
</evidence>
<dbReference type="InterPro" id="IPR001611">
    <property type="entry name" value="Leu-rich_rpt"/>
</dbReference>
<keyword evidence="2" id="KW-0418">Kinase</keyword>
<dbReference type="InterPro" id="IPR032675">
    <property type="entry name" value="LRR_dom_sf"/>
</dbReference>
<keyword evidence="1" id="KW-1133">Transmembrane helix</keyword>
<dbReference type="EMBL" id="JBFOLK010000004">
    <property type="protein sequence ID" value="KAL2519365.1"/>
    <property type="molecule type" value="Genomic_DNA"/>
</dbReference>
<dbReference type="SUPFAM" id="SSF52058">
    <property type="entry name" value="L domain-like"/>
    <property type="match status" value="1"/>
</dbReference>
<organism evidence="2 3">
    <name type="scientific">Abeliophyllum distichum</name>
    <dbReference type="NCBI Taxonomy" id="126358"/>
    <lineage>
        <taxon>Eukaryota</taxon>
        <taxon>Viridiplantae</taxon>
        <taxon>Streptophyta</taxon>
        <taxon>Embryophyta</taxon>
        <taxon>Tracheophyta</taxon>
        <taxon>Spermatophyta</taxon>
        <taxon>Magnoliopsida</taxon>
        <taxon>eudicotyledons</taxon>
        <taxon>Gunneridae</taxon>
        <taxon>Pentapetalae</taxon>
        <taxon>asterids</taxon>
        <taxon>lamiids</taxon>
        <taxon>Lamiales</taxon>
        <taxon>Oleaceae</taxon>
        <taxon>Forsythieae</taxon>
        <taxon>Abeliophyllum</taxon>
    </lineage>
</organism>
<evidence type="ECO:0000256" key="1">
    <source>
        <dbReference type="SAM" id="Phobius"/>
    </source>
</evidence>
<dbReference type="GO" id="GO:0016301">
    <property type="term" value="F:kinase activity"/>
    <property type="evidence" value="ECO:0007669"/>
    <property type="project" value="UniProtKB-KW"/>
</dbReference>
<dbReference type="AlphaFoldDB" id="A0ABD1U425"/>
<accession>A0ABD1U425</accession>
<protein>
    <submittedName>
        <fullName evidence="2">Leucine-rich repeat transmembrane protein kinase family protein</fullName>
    </submittedName>
</protein>
<dbReference type="PROSITE" id="PS51450">
    <property type="entry name" value="LRR"/>
    <property type="match status" value="1"/>
</dbReference>
<dbReference type="Gene3D" id="3.80.10.10">
    <property type="entry name" value="Ribonuclease Inhibitor"/>
    <property type="match status" value="1"/>
</dbReference>
<gene>
    <name evidence="2" type="ORF">Adt_15612</name>
</gene>
<keyword evidence="1 2" id="KW-0812">Transmembrane</keyword>
<sequence length="178" mass="19434">MISELELDGRIVATERSSFAIAVIATGRGGGGGEDFIAIFTILLSFITIFAISFMHPQQGFSFSPRKSEPPRTGPIKPTYFFNLTTVSVASLLKLYRLDLSFNNISGIIPLILNHLTHLLTLSWCEVPNSLSGFLASAFEKNSVLRGVPLEKSKLVSSDPARGNGVAVEYEEYYCVVV</sequence>
<keyword evidence="1" id="KW-0472">Membrane</keyword>
<name>A0ABD1U425_9LAMI</name>
<evidence type="ECO:0000313" key="3">
    <source>
        <dbReference type="Proteomes" id="UP001604336"/>
    </source>
</evidence>
<proteinExistence type="predicted"/>
<reference evidence="3" key="1">
    <citation type="submission" date="2024-07" db="EMBL/GenBank/DDBJ databases">
        <title>Two chromosome-level genome assemblies of Korean endemic species Abeliophyllum distichum and Forsythia ovata (Oleaceae).</title>
        <authorList>
            <person name="Jang H."/>
        </authorList>
    </citation>
    <scope>NUCLEOTIDE SEQUENCE [LARGE SCALE GENOMIC DNA]</scope>
</reference>